<dbReference type="Gene3D" id="1.10.287.130">
    <property type="match status" value="1"/>
</dbReference>
<feature type="domain" description="PAC" evidence="24">
    <location>
        <begin position="613"/>
        <end position="665"/>
    </location>
</feature>
<feature type="modified residue" description="4-aspartylphosphate" evidence="19">
    <location>
        <position position="1500"/>
    </location>
</feature>
<dbReference type="Pfam" id="PF13426">
    <property type="entry name" value="PAS_9"/>
    <property type="match status" value="1"/>
</dbReference>
<dbReference type="Gene3D" id="3.30.565.10">
    <property type="entry name" value="Histidine kinase-like ATPase, C-terminal domain"/>
    <property type="match status" value="1"/>
</dbReference>
<feature type="modified residue" description="Phosphohistidine" evidence="18">
    <location>
        <position position="1795"/>
    </location>
</feature>
<organism evidence="26 27">
    <name type="scientific">Cyanobacterium aponinum 0216</name>
    <dbReference type="NCBI Taxonomy" id="2676140"/>
    <lineage>
        <taxon>Bacteria</taxon>
        <taxon>Bacillati</taxon>
        <taxon>Cyanobacteriota</taxon>
        <taxon>Cyanophyceae</taxon>
        <taxon>Oscillatoriophycideae</taxon>
        <taxon>Chroococcales</taxon>
        <taxon>Geminocystaceae</taxon>
        <taxon>Cyanobacterium</taxon>
    </lineage>
</organism>
<dbReference type="SMART" id="SM00065">
    <property type="entry name" value="GAF"/>
    <property type="match status" value="2"/>
</dbReference>
<evidence type="ECO:0000256" key="13">
    <source>
        <dbReference type="ARBA" id="ARBA00023012"/>
    </source>
</evidence>
<evidence type="ECO:0000256" key="14">
    <source>
        <dbReference type="ARBA" id="ARBA00023136"/>
    </source>
</evidence>
<keyword evidence="13" id="KW-0902">Two-component regulatory system</keyword>
<evidence type="ECO:0000259" key="25">
    <source>
        <dbReference type="PROSITE" id="PS50894"/>
    </source>
</evidence>
<feature type="coiled-coil region" evidence="20">
    <location>
        <begin position="1175"/>
        <end position="1209"/>
    </location>
</feature>
<dbReference type="Pfam" id="PF00512">
    <property type="entry name" value="HisKA"/>
    <property type="match status" value="1"/>
</dbReference>
<dbReference type="Pfam" id="PF00072">
    <property type="entry name" value="Response_reg"/>
    <property type="match status" value="2"/>
</dbReference>
<evidence type="ECO:0000259" key="21">
    <source>
        <dbReference type="PROSITE" id="PS50109"/>
    </source>
</evidence>
<evidence type="ECO:0000256" key="12">
    <source>
        <dbReference type="ARBA" id="ARBA00022989"/>
    </source>
</evidence>
<evidence type="ECO:0000256" key="1">
    <source>
        <dbReference type="ARBA" id="ARBA00000085"/>
    </source>
</evidence>
<dbReference type="Pfam" id="PF08447">
    <property type="entry name" value="PAS_3"/>
    <property type="match status" value="2"/>
</dbReference>
<feature type="domain" description="PAS" evidence="23">
    <location>
        <begin position="419"/>
        <end position="471"/>
    </location>
</feature>
<dbReference type="InterPro" id="IPR003018">
    <property type="entry name" value="GAF"/>
</dbReference>
<feature type="domain" description="PAS" evidence="23">
    <location>
        <begin position="164"/>
        <end position="234"/>
    </location>
</feature>
<dbReference type="SUPFAM" id="SSF52172">
    <property type="entry name" value="CheY-like"/>
    <property type="match status" value="3"/>
</dbReference>
<dbReference type="CDD" id="cd17546">
    <property type="entry name" value="REC_hyHK_CKI1_RcsC-like"/>
    <property type="match status" value="2"/>
</dbReference>
<reference evidence="26 27" key="1">
    <citation type="submission" date="2019-11" db="EMBL/GenBank/DDBJ databases">
        <title>Isolation of a new High Light Tolerant Cyanobacteria.</title>
        <authorList>
            <person name="Dobson Z."/>
            <person name="Vaughn N."/>
            <person name="Vaughn M."/>
            <person name="Fromme P."/>
            <person name="Mazor Y."/>
        </authorList>
    </citation>
    <scope>NUCLEOTIDE SEQUENCE [LARGE SCALE GENOMIC DNA]</scope>
    <source>
        <strain evidence="26 27">0216</strain>
    </source>
</reference>
<evidence type="ECO:0000256" key="20">
    <source>
        <dbReference type="SAM" id="Coils"/>
    </source>
</evidence>
<dbReference type="InterPro" id="IPR005467">
    <property type="entry name" value="His_kinase_dom"/>
</dbReference>
<keyword evidence="12" id="KW-1133">Transmembrane helix</keyword>
<dbReference type="InterPro" id="IPR003594">
    <property type="entry name" value="HATPase_dom"/>
</dbReference>
<evidence type="ECO:0000256" key="4">
    <source>
        <dbReference type="ARBA" id="ARBA00012438"/>
    </source>
</evidence>
<feature type="domain" description="PAC" evidence="24">
    <location>
        <begin position="238"/>
        <end position="290"/>
    </location>
</feature>
<name>A0A844GYZ0_9CHRO</name>
<evidence type="ECO:0000259" key="24">
    <source>
        <dbReference type="PROSITE" id="PS50113"/>
    </source>
</evidence>
<dbReference type="CDD" id="cd00088">
    <property type="entry name" value="HPT"/>
    <property type="match status" value="1"/>
</dbReference>
<dbReference type="Proteomes" id="UP000437131">
    <property type="component" value="Unassembled WGS sequence"/>
</dbReference>
<gene>
    <name evidence="26" type="ORF">GGC33_09620</name>
</gene>
<evidence type="ECO:0000256" key="7">
    <source>
        <dbReference type="ARBA" id="ARBA00022679"/>
    </source>
</evidence>
<dbReference type="InterPro" id="IPR035965">
    <property type="entry name" value="PAS-like_dom_sf"/>
</dbReference>
<dbReference type="RefSeq" id="WP_155083898.1">
    <property type="nucleotide sequence ID" value="NZ_WMIA01000011.1"/>
</dbReference>
<protein>
    <recommendedName>
        <fullName evidence="17">Circadian input-output histidine kinase CikA</fullName>
        <ecNumber evidence="4">2.7.13.3</ecNumber>
    </recommendedName>
    <alternativeName>
        <fullName evidence="16">Sensory/regulatory protein RpfC</fullName>
    </alternativeName>
</protein>
<dbReference type="InterPro" id="IPR029016">
    <property type="entry name" value="GAF-like_dom_sf"/>
</dbReference>
<dbReference type="GO" id="GO:0005524">
    <property type="term" value="F:ATP binding"/>
    <property type="evidence" value="ECO:0007669"/>
    <property type="project" value="UniProtKB-KW"/>
</dbReference>
<dbReference type="InterPro" id="IPR036641">
    <property type="entry name" value="HPT_dom_sf"/>
</dbReference>
<evidence type="ECO:0000256" key="9">
    <source>
        <dbReference type="ARBA" id="ARBA00022741"/>
    </source>
</evidence>
<evidence type="ECO:0000313" key="27">
    <source>
        <dbReference type="Proteomes" id="UP000437131"/>
    </source>
</evidence>
<evidence type="ECO:0000259" key="22">
    <source>
        <dbReference type="PROSITE" id="PS50110"/>
    </source>
</evidence>
<evidence type="ECO:0000256" key="19">
    <source>
        <dbReference type="PROSITE-ProRule" id="PRU00169"/>
    </source>
</evidence>
<dbReference type="InterPro" id="IPR036890">
    <property type="entry name" value="HATPase_C_sf"/>
</dbReference>
<dbReference type="Gene3D" id="3.40.50.2300">
    <property type="match status" value="2"/>
</dbReference>
<dbReference type="Pfam" id="PF01627">
    <property type="entry name" value="Hpt"/>
    <property type="match status" value="1"/>
</dbReference>
<dbReference type="InterPro" id="IPR000700">
    <property type="entry name" value="PAS-assoc_C"/>
</dbReference>
<keyword evidence="7" id="KW-0808">Transferase</keyword>
<feature type="domain" description="Response regulatory" evidence="22">
    <location>
        <begin position="1595"/>
        <end position="1711"/>
    </location>
</feature>
<comment type="catalytic activity">
    <reaction evidence="1">
        <text>ATP + protein L-histidine = ADP + protein N-phospho-L-histidine.</text>
        <dbReference type="EC" id="2.7.13.3"/>
    </reaction>
</comment>
<dbReference type="FunFam" id="1.10.287.130:FF:000002">
    <property type="entry name" value="Two-component osmosensing histidine kinase"/>
    <property type="match status" value="1"/>
</dbReference>
<dbReference type="SUPFAM" id="SSF47384">
    <property type="entry name" value="Homodimeric domain of signal transducing histidine kinase"/>
    <property type="match status" value="1"/>
</dbReference>
<dbReference type="InterPro" id="IPR001610">
    <property type="entry name" value="PAC"/>
</dbReference>
<feature type="domain" description="PAS" evidence="23">
    <location>
        <begin position="291"/>
        <end position="364"/>
    </location>
</feature>
<evidence type="ECO:0000256" key="3">
    <source>
        <dbReference type="ARBA" id="ARBA00006402"/>
    </source>
</evidence>
<keyword evidence="9" id="KW-0547">Nucleotide-binding</keyword>
<feature type="domain" description="PAC" evidence="24">
    <location>
        <begin position="366"/>
        <end position="418"/>
    </location>
</feature>
<feature type="modified residue" description="4-aspartylphosphate" evidence="19">
    <location>
        <position position="1642"/>
    </location>
</feature>
<dbReference type="SUPFAM" id="SSF55874">
    <property type="entry name" value="ATPase domain of HSP90 chaperone/DNA topoisomerase II/histidine kinase"/>
    <property type="match status" value="1"/>
</dbReference>
<dbReference type="InterPro" id="IPR013767">
    <property type="entry name" value="PAS_fold"/>
</dbReference>
<dbReference type="InterPro" id="IPR036097">
    <property type="entry name" value="HisK_dim/P_sf"/>
</dbReference>
<dbReference type="SUPFAM" id="SSF47226">
    <property type="entry name" value="Histidine-containing phosphotransfer domain, HPT domain"/>
    <property type="match status" value="1"/>
</dbReference>
<dbReference type="PROSITE" id="PS50894">
    <property type="entry name" value="HPT"/>
    <property type="match status" value="1"/>
</dbReference>
<keyword evidence="14" id="KW-0472">Membrane</keyword>
<feature type="domain" description="Response regulatory" evidence="22">
    <location>
        <begin position="1449"/>
        <end position="1568"/>
    </location>
</feature>
<feature type="coiled-coil region" evidence="20">
    <location>
        <begin position="1023"/>
        <end position="1061"/>
    </location>
</feature>
<evidence type="ECO:0000256" key="11">
    <source>
        <dbReference type="ARBA" id="ARBA00022840"/>
    </source>
</evidence>
<dbReference type="SMART" id="SM00387">
    <property type="entry name" value="HATPase_c"/>
    <property type="match status" value="1"/>
</dbReference>
<evidence type="ECO:0000313" key="26">
    <source>
        <dbReference type="EMBL" id="MTF39186.1"/>
    </source>
</evidence>
<evidence type="ECO:0000256" key="10">
    <source>
        <dbReference type="ARBA" id="ARBA00022777"/>
    </source>
</evidence>
<dbReference type="NCBIfam" id="TIGR00229">
    <property type="entry name" value="sensory_box"/>
    <property type="match status" value="4"/>
</dbReference>
<comment type="subcellular location">
    <subcellularLocation>
        <location evidence="2">Cell membrane</location>
        <topology evidence="2">Multi-pass membrane protein</topology>
    </subcellularLocation>
</comment>
<dbReference type="InterPro" id="IPR000014">
    <property type="entry name" value="PAS"/>
</dbReference>
<dbReference type="EC" id="2.7.13.3" evidence="4"/>
<feature type="domain" description="PAC" evidence="24">
    <location>
        <begin position="1141"/>
        <end position="1191"/>
    </location>
</feature>
<dbReference type="Pfam" id="PF00989">
    <property type="entry name" value="PAS"/>
    <property type="match status" value="1"/>
</dbReference>
<dbReference type="SUPFAM" id="SSF55781">
    <property type="entry name" value="GAF domain-like"/>
    <property type="match status" value="2"/>
</dbReference>
<dbReference type="InterPro" id="IPR013655">
    <property type="entry name" value="PAS_fold_3"/>
</dbReference>
<evidence type="ECO:0000256" key="17">
    <source>
        <dbReference type="ARBA" id="ARBA00074306"/>
    </source>
</evidence>
<evidence type="ECO:0000256" key="5">
    <source>
        <dbReference type="ARBA" id="ARBA00022475"/>
    </source>
</evidence>
<feature type="domain" description="HPt" evidence="25">
    <location>
        <begin position="1756"/>
        <end position="1849"/>
    </location>
</feature>
<dbReference type="CDD" id="cd00082">
    <property type="entry name" value="HisKA"/>
    <property type="match status" value="1"/>
</dbReference>
<comment type="similarity">
    <text evidence="3">In the N-terminal section; belongs to the phytochrome family.</text>
</comment>
<evidence type="ECO:0000256" key="2">
    <source>
        <dbReference type="ARBA" id="ARBA00004651"/>
    </source>
</evidence>
<feature type="domain" description="Histidine kinase" evidence="21">
    <location>
        <begin position="1209"/>
        <end position="1430"/>
    </location>
</feature>
<dbReference type="InterPro" id="IPR001789">
    <property type="entry name" value="Sig_transdc_resp-reg_receiver"/>
</dbReference>
<dbReference type="GO" id="GO:0005886">
    <property type="term" value="C:plasma membrane"/>
    <property type="evidence" value="ECO:0007669"/>
    <property type="project" value="UniProtKB-SubCell"/>
</dbReference>
<keyword evidence="5" id="KW-1003">Cell membrane</keyword>
<evidence type="ECO:0000256" key="16">
    <source>
        <dbReference type="ARBA" id="ARBA00068150"/>
    </source>
</evidence>
<dbReference type="PROSITE" id="PS50109">
    <property type="entry name" value="HIS_KIN"/>
    <property type="match status" value="1"/>
</dbReference>
<dbReference type="PRINTS" id="PR00344">
    <property type="entry name" value="BCTRLSENSOR"/>
</dbReference>
<dbReference type="Pfam" id="PF02518">
    <property type="entry name" value="HATPase_c"/>
    <property type="match status" value="1"/>
</dbReference>
<dbReference type="Gene3D" id="1.20.120.160">
    <property type="entry name" value="HPT domain"/>
    <property type="match status" value="1"/>
</dbReference>
<dbReference type="PROSITE" id="PS50113">
    <property type="entry name" value="PAC"/>
    <property type="match status" value="4"/>
</dbReference>
<dbReference type="PANTHER" id="PTHR45339:SF1">
    <property type="entry name" value="HYBRID SIGNAL TRANSDUCTION HISTIDINE KINASE J"/>
    <property type="match status" value="1"/>
</dbReference>
<comment type="subunit">
    <text evidence="15">At low DSF concentrations, interacts with RpfF.</text>
</comment>
<evidence type="ECO:0000256" key="6">
    <source>
        <dbReference type="ARBA" id="ARBA00022553"/>
    </source>
</evidence>
<dbReference type="FunFam" id="3.30.565.10:FF:000010">
    <property type="entry name" value="Sensor histidine kinase RcsC"/>
    <property type="match status" value="1"/>
</dbReference>
<dbReference type="InterPro" id="IPR004358">
    <property type="entry name" value="Sig_transdc_His_kin-like_C"/>
</dbReference>
<feature type="domain" description="PAS" evidence="23">
    <location>
        <begin position="565"/>
        <end position="610"/>
    </location>
</feature>
<keyword evidence="8" id="KW-0812">Transmembrane</keyword>
<evidence type="ECO:0000256" key="18">
    <source>
        <dbReference type="PROSITE-ProRule" id="PRU00110"/>
    </source>
</evidence>
<dbReference type="PANTHER" id="PTHR45339">
    <property type="entry name" value="HYBRID SIGNAL TRANSDUCTION HISTIDINE KINASE J"/>
    <property type="match status" value="1"/>
</dbReference>
<keyword evidence="20" id="KW-0175">Coiled coil</keyword>
<feature type="coiled-coil region" evidence="20">
    <location>
        <begin position="1879"/>
        <end position="1906"/>
    </location>
</feature>
<dbReference type="SMART" id="SM00086">
    <property type="entry name" value="PAC"/>
    <property type="match status" value="5"/>
</dbReference>
<dbReference type="InterPro" id="IPR011006">
    <property type="entry name" value="CheY-like_superfamily"/>
</dbReference>
<dbReference type="PROSITE" id="PS50110">
    <property type="entry name" value="RESPONSE_REGULATORY"/>
    <property type="match status" value="2"/>
</dbReference>
<dbReference type="InterPro" id="IPR003661">
    <property type="entry name" value="HisK_dim/P_dom"/>
</dbReference>
<comment type="caution">
    <text evidence="26">The sequence shown here is derived from an EMBL/GenBank/DDBJ whole genome shotgun (WGS) entry which is preliminary data.</text>
</comment>
<accession>A0A844GYZ0</accession>
<dbReference type="EMBL" id="WMIA01000011">
    <property type="protein sequence ID" value="MTF39186.1"/>
    <property type="molecule type" value="Genomic_DNA"/>
</dbReference>
<keyword evidence="10" id="KW-0418">Kinase</keyword>
<dbReference type="SMART" id="SM00388">
    <property type="entry name" value="HisKA"/>
    <property type="match status" value="1"/>
</dbReference>
<dbReference type="Pfam" id="PF01590">
    <property type="entry name" value="GAF"/>
    <property type="match status" value="2"/>
</dbReference>
<dbReference type="CDD" id="cd16922">
    <property type="entry name" value="HATPase_EvgS-ArcB-TorS-like"/>
    <property type="match status" value="1"/>
</dbReference>
<keyword evidence="6 19" id="KW-0597">Phosphoprotein</keyword>
<dbReference type="InterPro" id="IPR008207">
    <property type="entry name" value="Sig_transdc_His_kin_Hpt_dom"/>
</dbReference>
<feature type="coiled-coil region" evidence="20">
    <location>
        <begin position="815"/>
        <end position="850"/>
    </location>
</feature>
<proteinExistence type="inferred from homology"/>
<evidence type="ECO:0000259" key="23">
    <source>
        <dbReference type="PROSITE" id="PS50112"/>
    </source>
</evidence>
<dbReference type="SMART" id="SM00448">
    <property type="entry name" value="REC"/>
    <property type="match status" value="2"/>
</dbReference>
<dbReference type="PROSITE" id="PS50112">
    <property type="entry name" value="PAS"/>
    <property type="match status" value="4"/>
</dbReference>
<dbReference type="CDD" id="cd00130">
    <property type="entry name" value="PAS"/>
    <property type="match status" value="3"/>
</dbReference>
<dbReference type="Gene3D" id="3.30.450.20">
    <property type="entry name" value="PAS domain"/>
    <property type="match status" value="5"/>
</dbReference>
<evidence type="ECO:0000256" key="8">
    <source>
        <dbReference type="ARBA" id="ARBA00022692"/>
    </source>
</evidence>
<dbReference type="GO" id="GO:0000155">
    <property type="term" value="F:phosphorelay sensor kinase activity"/>
    <property type="evidence" value="ECO:0007669"/>
    <property type="project" value="InterPro"/>
</dbReference>
<dbReference type="SUPFAM" id="SSF55785">
    <property type="entry name" value="PYP-like sensor domain (PAS domain)"/>
    <property type="match status" value="5"/>
</dbReference>
<dbReference type="SMART" id="SM00091">
    <property type="entry name" value="PAS"/>
    <property type="match status" value="5"/>
</dbReference>
<keyword evidence="11" id="KW-0067">ATP-binding</keyword>
<evidence type="ECO:0000256" key="15">
    <source>
        <dbReference type="ARBA" id="ARBA00064003"/>
    </source>
</evidence>
<dbReference type="Gene3D" id="3.30.450.40">
    <property type="match status" value="2"/>
</dbReference>
<dbReference type="GO" id="GO:0006355">
    <property type="term" value="P:regulation of DNA-templated transcription"/>
    <property type="evidence" value="ECO:0007669"/>
    <property type="project" value="InterPro"/>
</dbReference>
<sequence>MSHSNAHPVLILDNSHYSLHSLRVILEENNITYLHFQTEQDIIHYLQEINYIPIIFTSFIESFFDLKNNLYSSNCFSKNKQIFIAFISNNQDNKELAFKLGAIEFLTEPLCREEILTKISYWQELSICKNIKLNPSIINGEIKEKEWDNKKEKDKREKRIITECEERFNSIIQLINGWFWEVNLEGIFTYVSPKIEEHLGLKPERLISKSVFEIIEESDRAEMQEIWDDLLKNPRFFHRVKRYYLLPIQQDIWLDSKGLPIFSQDGKLLGFRGIEDNITSTKQTEQEVKENKQKLELITETINDVFWMMNWHQKQTLYVSKAFEDIWQHSCEELYQNDSIWLKSIHPEDRPRVEKAFAEVVNKGIYHEEFRIIRPDGDIRWIEDKGYPINDTLTKELFIVGCARDISKRKFAQLALEESEKLHRMILNNISDTVFLSDKQGNLTFICPNVHFIFKYSWEEVEAMKNVRELLGENIYDLDTLEKQEEINNIEIVVKDKLNQEHYLLLNVKLFPQEKGVILYSARDITERRNIESEKQALQLRNETLVKTLGEIVYEHNVINHEIIWDGAYTELLGYSQEEIGTSETFWLDRIHPDDLALVSHELSPNLIAERFFSLEYRLQTKNNDYLWVLDRGIMEYDDEGNLKKVTGVVTNICDRKRVELGIRHIAKAVSFKSEETFFQSLVKYLAEVLQAEVVFLSEIKPETSDSATTLVYYHQQEFKDNFTYQIKNTPCQEVVNQKNFNFCLYFDNIQREYPHSLLLQTIHAQTYMGMGLFDGNQKPIGCLVALSSKSIPNTSINREIFQIFASSASGELERRKARLQLEEFNQQLEAKVKQRTLELEEAKENAEEKAIALRYLNEIERLLSDISTSLFMVEAEKVDEYINDALTAIASFLKVEQISIFEFDQKNETFCLSHQSQSSLINQDLREWHISTRVISWLVNQLQTKWIVMINSAEDLPELAVNERILFEQLNLKSFIALPIEFSRRVVGFLTAISAKNHHEWNQGETNLLQLTGKLFSNAIARKKSETALKEAQEALSATNEILMEEVKEREKIYNKLQQSGIRYRTLFESSHDALSLIDAETGKYIDCNEASIRLHDCISRKQFIGKTPPDFSPQRQPNGELSHNLALKYIHQAANNGGSLFEWNLQKKDGTIFPCLVSLSAIPNQKNKMVLAISRDISEIKRVQEELEKAKEEADSANKAKSEFLASMSHEIRTPMNAILGFTHLALKEEFKEKQKSYLVKIQKACESLLLIINDILDFSKIEAGKLDLETDNFLLDNILTDVANLLHPKIQEKGLELVFDIDNHLDCSFLGDSLRLSQILTNLINNAIKFTEKGQIVITVRRQQITEDKITLYFCVEDTGVGIAKDKLSLLFKPFSQADNSITRKYGGTGLGLVISRRLIEMMGGKIWAESQENKGSKFHFTINLNKGNSNSNLIPRNLSHLTSNPILVVDDNSIIRQVITRFLESFSFAVKAVNSGLEAIKELEKGEKDYKLIIIDWQMPYLNGIETIQAIKANPNITNIPPILMITAHHISELEELKKKQELQHFLSKPITKSSLFNAILEVFNHKSYLEDSSCVMVNTYPSFQCFQNCHLLLVEDNEINQEIVVELLQEIDIDVANNGLEALEKVMTQNYDAILMDISMPEMDGLEATKRIRKLEGEYFQKLPIVAMTAHAMTGDKELSLKAGMNDHITKPINPNQLKETLMQWLPQNKIQSGETNQSSSTFKCNQNEDIHIPPLPEINIENALQRLVGNKELYLRLLKQFTSHNIGKKELIISAIAKNDYRKTREIVHSIKGTAGNIGAENLFNIAQELESALRQEDIEKIPSLAEKFYLSFDLVINSLKKLENKPLQSSTNIAKNQNIDYSQIKELLIEIIKVSEIDLMEAQNKLEKVEAMAQNSEISMKIKEIRTNFDNFDLEKMNKNINSLLNIFLTINH</sequence>